<feature type="domain" description="Rhamnogalacturonase A/B/Epimerase-like pectate lyase" evidence="5">
    <location>
        <begin position="67"/>
        <end position="121"/>
    </location>
</feature>
<keyword evidence="2 4" id="KW-0378">Hydrolase</keyword>
<dbReference type="AlphaFoldDB" id="A0A927F677"/>
<evidence type="ECO:0000313" key="7">
    <source>
        <dbReference type="Proteomes" id="UP000622317"/>
    </source>
</evidence>
<dbReference type="PANTHER" id="PTHR31339">
    <property type="entry name" value="PECTIN LYASE-RELATED"/>
    <property type="match status" value="1"/>
</dbReference>
<protein>
    <submittedName>
        <fullName evidence="6">Glycoside hydrolase family 28 protein</fullName>
    </submittedName>
</protein>
<evidence type="ECO:0000259" key="5">
    <source>
        <dbReference type="Pfam" id="PF12708"/>
    </source>
</evidence>
<dbReference type="PROSITE" id="PS00502">
    <property type="entry name" value="POLYGALACTURONASE"/>
    <property type="match status" value="1"/>
</dbReference>
<dbReference type="Gene3D" id="2.160.20.10">
    <property type="entry name" value="Single-stranded right-handed beta-helix, Pectin lyase-like"/>
    <property type="match status" value="1"/>
</dbReference>
<evidence type="ECO:0000256" key="4">
    <source>
        <dbReference type="RuleBase" id="RU361169"/>
    </source>
</evidence>
<dbReference type="SUPFAM" id="SSF51126">
    <property type="entry name" value="Pectin lyase-like"/>
    <property type="match status" value="1"/>
</dbReference>
<dbReference type="InterPro" id="IPR012334">
    <property type="entry name" value="Pectin_lyas_fold"/>
</dbReference>
<keyword evidence="7" id="KW-1185">Reference proteome</keyword>
<comment type="similarity">
    <text evidence="1 4">Belongs to the glycosyl hydrolase 28 family.</text>
</comment>
<dbReference type="GO" id="GO:0004650">
    <property type="term" value="F:polygalacturonase activity"/>
    <property type="evidence" value="ECO:0007669"/>
    <property type="project" value="InterPro"/>
</dbReference>
<dbReference type="InterPro" id="IPR011050">
    <property type="entry name" value="Pectin_lyase_fold/virulence"/>
</dbReference>
<dbReference type="Pfam" id="PF00295">
    <property type="entry name" value="Glyco_hydro_28"/>
    <property type="match status" value="1"/>
</dbReference>
<dbReference type="InterPro" id="IPR024535">
    <property type="entry name" value="RHGA/B-epi-like_pectate_lyase"/>
</dbReference>
<evidence type="ECO:0000256" key="3">
    <source>
        <dbReference type="ARBA" id="ARBA00023295"/>
    </source>
</evidence>
<evidence type="ECO:0000256" key="2">
    <source>
        <dbReference type="ARBA" id="ARBA00022801"/>
    </source>
</evidence>
<dbReference type="Proteomes" id="UP000622317">
    <property type="component" value="Unassembled WGS sequence"/>
</dbReference>
<reference evidence="6" key="1">
    <citation type="submission" date="2020-09" db="EMBL/GenBank/DDBJ databases">
        <title>Pelagicoccus enzymogenes sp. nov. with an EPS production, isolated from marine sediment.</title>
        <authorList>
            <person name="Feng X."/>
        </authorList>
    </citation>
    <scope>NUCLEOTIDE SEQUENCE</scope>
    <source>
        <strain evidence="6">NFK12</strain>
    </source>
</reference>
<accession>A0A927F677</accession>
<dbReference type="PANTHER" id="PTHR31339:SF9">
    <property type="entry name" value="PLASMIN AND FIBRONECTIN-BINDING PROTEIN A"/>
    <property type="match status" value="1"/>
</dbReference>
<dbReference type="InterPro" id="IPR051801">
    <property type="entry name" value="GH28_Enzymes"/>
</dbReference>
<sequence>MNPSPTSAFESNRLIALASLACLALLQGCAPSQEGADDSEKAFIGWDDLPQILEQIQAPTFPDRDFEITEYGAVADNATDIKPAIDQAIAAANEAGGGRVLIPAGDWFIAGPIHLKSNVNLHAAEGATINFSTEPKDYEPLVYTRFEGTEVMNYSPLIYAYEQENIAITGKGTFHGRASRDNWWSWSKDAREHINKARQMAEDGIPTTERVFGNNTGLRPVFVQPYKCKNILIEGVTFRDSPMWFVNPVLCENITVREMTVIGLGPNNDGCNPESSKNVLIEGCYFDTGDDCIAIKAGRDADGRNIGVPTENIIIRNCKMLEGHGGVVVGSEMSGGVRNVFAEDCVMDSPHLERALRIKSNTFRGGFVENIHFRNVTVSEVADAAFRINLYYWGQNGDHYPTVRNVSMENVVVEKAPRAFYFHGREELPIQDVLVKNCQFNNISQPSVITGIENLKFENVRINGQPKNQ</sequence>
<dbReference type="InterPro" id="IPR006626">
    <property type="entry name" value="PbH1"/>
</dbReference>
<evidence type="ECO:0000313" key="6">
    <source>
        <dbReference type="EMBL" id="MBD5779139.1"/>
    </source>
</evidence>
<dbReference type="SMART" id="SM00710">
    <property type="entry name" value="PbH1"/>
    <property type="match status" value="5"/>
</dbReference>
<gene>
    <name evidence="6" type="ORF">IEN85_06510</name>
</gene>
<name>A0A927F677_9BACT</name>
<organism evidence="6 7">
    <name type="scientific">Pelagicoccus enzymogenes</name>
    <dbReference type="NCBI Taxonomy" id="2773457"/>
    <lineage>
        <taxon>Bacteria</taxon>
        <taxon>Pseudomonadati</taxon>
        <taxon>Verrucomicrobiota</taxon>
        <taxon>Opitutia</taxon>
        <taxon>Puniceicoccales</taxon>
        <taxon>Pelagicoccaceae</taxon>
        <taxon>Pelagicoccus</taxon>
    </lineage>
</organism>
<dbReference type="RefSeq" id="WP_191616278.1">
    <property type="nucleotide sequence ID" value="NZ_JACYFG010000007.1"/>
</dbReference>
<dbReference type="Pfam" id="PF12708">
    <property type="entry name" value="Pect-lyase_RHGA_epim"/>
    <property type="match status" value="1"/>
</dbReference>
<keyword evidence="3 4" id="KW-0326">Glycosidase</keyword>
<comment type="caution">
    <text evidence="6">The sequence shown here is derived from an EMBL/GenBank/DDBJ whole genome shotgun (WGS) entry which is preliminary data.</text>
</comment>
<dbReference type="InterPro" id="IPR000743">
    <property type="entry name" value="Glyco_hydro_28"/>
</dbReference>
<dbReference type="GO" id="GO:0005975">
    <property type="term" value="P:carbohydrate metabolic process"/>
    <property type="evidence" value="ECO:0007669"/>
    <property type="project" value="InterPro"/>
</dbReference>
<proteinExistence type="inferred from homology"/>
<dbReference type="EMBL" id="JACYFG010000007">
    <property type="protein sequence ID" value="MBD5779139.1"/>
    <property type="molecule type" value="Genomic_DNA"/>
</dbReference>
<evidence type="ECO:0000256" key="1">
    <source>
        <dbReference type="ARBA" id="ARBA00008834"/>
    </source>
</evidence>